<evidence type="ECO:0000259" key="4">
    <source>
        <dbReference type="PROSITE" id="PS01180"/>
    </source>
</evidence>
<protein>
    <recommendedName>
        <fullName evidence="4">CUB domain-containing protein</fullName>
    </recommendedName>
</protein>
<evidence type="ECO:0000256" key="1">
    <source>
        <dbReference type="ARBA" id="ARBA00022737"/>
    </source>
</evidence>
<evidence type="ECO:0000313" key="6">
    <source>
        <dbReference type="Proteomes" id="UP001286313"/>
    </source>
</evidence>
<keyword evidence="6" id="KW-1185">Reference proteome</keyword>
<feature type="domain" description="CUB" evidence="4">
    <location>
        <begin position="70"/>
        <end position="179"/>
    </location>
</feature>
<proteinExistence type="predicted"/>
<dbReference type="InterPro" id="IPR035914">
    <property type="entry name" value="Sperma_CUB_dom_sf"/>
</dbReference>
<accession>A0AAE1F9Q4</accession>
<name>A0AAE1F9Q4_PETCI</name>
<dbReference type="Gene3D" id="2.60.120.290">
    <property type="entry name" value="Spermadhesin, CUB domain"/>
    <property type="match status" value="1"/>
</dbReference>
<dbReference type="FunFam" id="2.60.120.290:FF:000005">
    <property type="entry name" value="Procollagen C-endopeptidase enhancer 1"/>
    <property type="match status" value="1"/>
</dbReference>
<comment type="caution">
    <text evidence="5">The sequence shown here is derived from an EMBL/GenBank/DDBJ whole genome shotgun (WGS) entry which is preliminary data.</text>
</comment>
<evidence type="ECO:0000313" key="5">
    <source>
        <dbReference type="EMBL" id="KAK3868803.1"/>
    </source>
</evidence>
<organism evidence="5 6">
    <name type="scientific">Petrolisthes cinctipes</name>
    <name type="common">Flat porcelain crab</name>
    <dbReference type="NCBI Taxonomy" id="88211"/>
    <lineage>
        <taxon>Eukaryota</taxon>
        <taxon>Metazoa</taxon>
        <taxon>Ecdysozoa</taxon>
        <taxon>Arthropoda</taxon>
        <taxon>Crustacea</taxon>
        <taxon>Multicrustacea</taxon>
        <taxon>Malacostraca</taxon>
        <taxon>Eumalacostraca</taxon>
        <taxon>Eucarida</taxon>
        <taxon>Decapoda</taxon>
        <taxon>Pleocyemata</taxon>
        <taxon>Anomura</taxon>
        <taxon>Galatheoidea</taxon>
        <taxon>Porcellanidae</taxon>
        <taxon>Petrolisthes</taxon>
    </lineage>
</organism>
<dbReference type="SUPFAM" id="SSF49854">
    <property type="entry name" value="Spermadhesin, CUB domain"/>
    <property type="match status" value="1"/>
</dbReference>
<sequence length="195" mass="21867">MRIGQNGNWKAVQTGSYAEDEREFLAEFLYNTALPEKKTIAAADDDNDDSTTLSIDQLTWPHGERGVGECGGEFWDLSGIVTSPNYPYNYPNAITCIYQIKVPSQYTVGLDCNDVSIQPGDNQCENDYLLVYDGHHPDGIRYCGDKALGIFSSGSNITLIFTSDQSYRYRGFMCRYRALRPDGTGTGRWTRDPIK</sequence>
<keyword evidence="2" id="KW-1015">Disulfide bond</keyword>
<keyword evidence="1" id="KW-0677">Repeat</keyword>
<dbReference type="InterPro" id="IPR000859">
    <property type="entry name" value="CUB_dom"/>
</dbReference>
<evidence type="ECO:0000256" key="2">
    <source>
        <dbReference type="ARBA" id="ARBA00023157"/>
    </source>
</evidence>
<dbReference type="CDD" id="cd00041">
    <property type="entry name" value="CUB"/>
    <property type="match status" value="1"/>
</dbReference>
<dbReference type="Proteomes" id="UP001286313">
    <property type="component" value="Unassembled WGS sequence"/>
</dbReference>
<evidence type="ECO:0000256" key="3">
    <source>
        <dbReference type="PROSITE-ProRule" id="PRU00059"/>
    </source>
</evidence>
<gene>
    <name evidence="5" type="ORF">Pcinc_025841</name>
</gene>
<dbReference type="Pfam" id="PF00431">
    <property type="entry name" value="CUB"/>
    <property type="match status" value="1"/>
</dbReference>
<dbReference type="AlphaFoldDB" id="A0AAE1F9Q4"/>
<dbReference type="EMBL" id="JAWQEG010002943">
    <property type="protein sequence ID" value="KAK3868803.1"/>
    <property type="molecule type" value="Genomic_DNA"/>
</dbReference>
<dbReference type="PANTHER" id="PTHR24251">
    <property type="entry name" value="OVOCHYMASE-RELATED"/>
    <property type="match status" value="1"/>
</dbReference>
<comment type="caution">
    <text evidence="3">Lacks conserved residue(s) required for the propagation of feature annotation.</text>
</comment>
<dbReference type="SMART" id="SM00042">
    <property type="entry name" value="CUB"/>
    <property type="match status" value="1"/>
</dbReference>
<reference evidence="5" key="1">
    <citation type="submission" date="2023-10" db="EMBL/GenBank/DDBJ databases">
        <title>Genome assemblies of two species of porcelain crab, Petrolisthes cinctipes and Petrolisthes manimaculis (Anomura: Porcellanidae).</title>
        <authorList>
            <person name="Angst P."/>
        </authorList>
    </citation>
    <scope>NUCLEOTIDE SEQUENCE</scope>
    <source>
        <strain evidence="5">PB745_01</strain>
        <tissue evidence="5">Gill</tissue>
    </source>
</reference>
<dbReference type="PROSITE" id="PS01180">
    <property type="entry name" value="CUB"/>
    <property type="match status" value="1"/>
</dbReference>